<dbReference type="RefSeq" id="XP_013269594.1">
    <property type="nucleotide sequence ID" value="XM_013414140.1"/>
</dbReference>
<name>A0A0D2GW46_9EURO</name>
<proteinExistence type="inferred from homology"/>
<evidence type="ECO:0000256" key="4">
    <source>
        <dbReference type="ARBA" id="ARBA00023128"/>
    </source>
</evidence>
<evidence type="ECO:0000256" key="2">
    <source>
        <dbReference type="ARBA" id="ARBA00008860"/>
    </source>
</evidence>
<dbReference type="EMBL" id="KN847480">
    <property type="protein sequence ID" value="KIX02458.1"/>
    <property type="molecule type" value="Genomic_DNA"/>
</dbReference>
<evidence type="ECO:0000256" key="6">
    <source>
        <dbReference type="ARBA" id="ARBA00035183"/>
    </source>
</evidence>
<dbReference type="Proteomes" id="UP000053617">
    <property type="component" value="Unassembled WGS sequence"/>
</dbReference>
<keyword evidence="3" id="KW-0689">Ribosomal protein</keyword>
<comment type="subcellular location">
    <subcellularLocation>
        <location evidence="1">Mitochondrion</location>
    </subcellularLocation>
</comment>
<accession>A0A0D2GW46</accession>
<protein>
    <recommendedName>
        <fullName evidence="6">Large ribosomal subunit protein mL50</fullName>
    </recommendedName>
</protein>
<dbReference type="InterPro" id="IPR018305">
    <property type="entry name" value="Ribosomal_m50"/>
</dbReference>
<dbReference type="STRING" id="1442369.A0A0D2GW46"/>
<dbReference type="GO" id="GO:0005840">
    <property type="term" value="C:ribosome"/>
    <property type="evidence" value="ECO:0007669"/>
    <property type="project" value="UniProtKB-KW"/>
</dbReference>
<dbReference type="AlphaFoldDB" id="A0A0D2GW46"/>
<keyword evidence="5" id="KW-0687">Ribonucleoprotein</keyword>
<dbReference type="GO" id="GO:1990904">
    <property type="term" value="C:ribonucleoprotein complex"/>
    <property type="evidence" value="ECO:0007669"/>
    <property type="project" value="UniProtKB-KW"/>
</dbReference>
<dbReference type="OrthoDB" id="6220758at2759"/>
<reference evidence="7 8" key="1">
    <citation type="submission" date="2015-01" db="EMBL/GenBank/DDBJ databases">
        <title>The Genome Sequence of Rhinocladiella mackenzie CBS 650.93.</title>
        <authorList>
            <consortium name="The Broad Institute Genomics Platform"/>
            <person name="Cuomo C."/>
            <person name="de Hoog S."/>
            <person name="Gorbushina A."/>
            <person name="Stielow B."/>
            <person name="Teixiera M."/>
            <person name="Abouelleil A."/>
            <person name="Chapman S.B."/>
            <person name="Priest M."/>
            <person name="Young S.K."/>
            <person name="Wortman J."/>
            <person name="Nusbaum C."/>
            <person name="Birren B."/>
        </authorList>
    </citation>
    <scope>NUCLEOTIDE SEQUENCE [LARGE SCALE GENOMIC DNA]</scope>
    <source>
        <strain evidence="7 8">CBS 650.93</strain>
    </source>
</reference>
<comment type="similarity">
    <text evidence="2">Belongs to the mitochondrion-specific ribosomal protein mL50 family.</text>
</comment>
<keyword evidence="8" id="KW-1185">Reference proteome</keyword>
<evidence type="ECO:0000313" key="7">
    <source>
        <dbReference type="EMBL" id="KIX02458.1"/>
    </source>
</evidence>
<evidence type="ECO:0000313" key="8">
    <source>
        <dbReference type="Proteomes" id="UP000053617"/>
    </source>
</evidence>
<sequence length="383" mass="42760">MALSRRAPQSICDGFSGSVAPQYVCRSCRNHLFQPNAIQNRQFSSAISTASVRRKPCVPANQSRSIVSLKLPWQNPGPPPMPEGRRDPNLPPMEEYVEAQTWDGLELIGHKGHWKDLPPKSEDEFEPWLEAGTAATPPDRTQLLMCMYIAILEVLAAKHMNLDMCKPGPSITQGHVTALKIKLSNTGTLSHLEDSKGILDQEQGDDESSENQAVDLSIPDITEQLSAAKFDFNDRLTFNILKRFSQLSKHRIPDPILNTVLRKNMTVTALIGLLTQSSKPKPKSVAEALVAKQKKAIAFAARAQLQDPVVPIRDVQEGSKQTRKLPQPLGPNVMVLSRRETPVDKEKEVGRWKVIERELRDRGLPVLGHKNLTAQRELRREPL</sequence>
<dbReference type="GeneID" id="25296470"/>
<dbReference type="Pfam" id="PF10501">
    <property type="entry name" value="Ribosomal_L50"/>
    <property type="match status" value="1"/>
</dbReference>
<gene>
    <name evidence="7" type="ORF">Z518_08399</name>
</gene>
<dbReference type="HOGENOM" id="CLU_057359_0_0_1"/>
<evidence type="ECO:0000256" key="1">
    <source>
        <dbReference type="ARBA" id="ARBA00004173"/>
    </source>
</evidence>
<evidence type="ECO:0000256" key="5">
    <source>
        <dbReference type="ARBA" id="ARBA00023274"/>
    </source>
</evidence>
<dbReference type="GO" id="GO:0005739">
    <property type="term" value="C:mitochondrion"/>
    <property type="evidence" value="ECO:0007669"/>
    <property type="project" value="UniProtKB-SubCell"/>
</dbReference>
<keyword evidence="4" id="KW-0496">Mitochondrion</keyword>
<evidence type="ECO:0000256" key="3">
    <source>
        <dbReference type="ARBA" id="ARBA00022980"/>
    </source>
</evidence>
<organism evidence="7 8">
    <name type="scientific">Rhinocladiella mackenziei CBS 650.93</name>
    <dbReference type="NCBI Taxonomy" id="1442369"/>
    <lineage>
        <taxon>Eukaryota</taxon>
        <taxon>Fungi</taxon>
        <taxon>Dikarya</taxon>
        <taxon>Ascomycota</taxon>
        <taxon>Pezizomycotina</taxon>
        <taxon>Eurotiomycetes</taxon>
        <taxon>Chaetothyriomycetidae</taxon>
        <taxon>Chaetothyriales</taxon>
        <taxon>Herpotrichiellaceae</taxon>
        <taxon>Rhinocladiella</taxon>
    </lineage>
</organism>
<dbReference type="VEuPathDB" id="FungiDB:Z518_08399"/>